<feature type="transmembrane region" description="Helical" evidence="1">
    <location>
        <begin position="36"/>
        <end position="65"/>
    </location>
</feature>
<reference evidence="2" key="1">
    <citation type="journal article" date="2021" name="Nat. Commun.">
        <title>Genetic determinants of endophytism in the Arabidopsis root mycobiome.</title>
        <authorList>
            <person name="Mesny F."/>
            <person name="Miyauchi S."/>
            <person name="Thiergart T."/>
            <person name="Pickel B."/>
            <person name="Atanasova L."/>
            <person name="Karlsson M."/>
            <person name="Huettel B."/>
            <person name="Barry K.W."/>
            <person name="Haridas S."/>
            <person name="Chen C."/>
            <person name="Bauer D."/>
            <person name="Andreopoulos W."/>
            <person name="Pangilinan J."/>
            <person name="LaButti K."/>
            <person name="Riley R."/>
            <person name="Lipzen A."/>
            <person name="Clum A."/>
            <person name="Drula E."/>
            <person name="Henrissat B."/>
            <person name="Kohler A."/>
            <person name="Grigoriev I.V."/>
            <person name="Martin F.M."/>
            <person name="Hacquard S."/>
        </authorList>
    </citation>
    <scope>NUCLEOTIDE SEQUENCE</scope>
    <source>
        <strain evidence="2">MPI-CAGE-AT-0023</strain>
    </source>
</reference>
<keyword evidence="3" id="KW-1185">Reference proteome</keyword>
<gene>
    <name evidence="2" type="ORF">BKA55DRAFT_598288</name>
</gene>
<accession>A0A9P9G4Y6</accession>
<dbReference type="AlphaFoldDB" id="A0A9P9G4Y6"/>
<protein>
    <recommendedName>
        <fullName evidence="4">Transmembrane protein</fullName>
    </recommendedName>
</protein>
<sequence>MPDLVDPRTTKLVCVVSLLWIISIALYNLFDISDIITFPIVLGCSFVLTAATCICLTGLSIIAVYLSCIANAAILCLVVLLIPVFQALLQWLSSIISVVRNTCDRVIRFFDSAVSFSERFGDEVQRFPELFDRFLQRAGAHAATEARR</sequence>
<evidence type="ECO:0000313" key="2">
    <source>
        <dbReference type="EMBL" id="KAH7232298.1"/>
    </source>
</evidence>
<evidence type="ECO:0008006" key="4">
    <source>
        <dbReference type="Google" id="ProtNLM"/>
    </source>
</evidence>
<feature type="transmembrane region" description="Helical" evidence="1">
    <location>
        <begin position="12"/>
        <end position="30"/>
    </location>
</feature>
<keyword evidence="1" id="KW-0812">Transmembrane</keyword>
<evidence type="ECO:0000256" key="1">
    <source>
        <dbReference type="SAM" id="Phobius"/>
    </source>
</evidence>
<dbReference type="Proteomes" id="UP000720189">
    <property type="component" value="Unassembled WGS sequence"/>
</dbReference>
<dbReference type="GeneID" id="70226173"/>
<proteinExistence type="predicted"/>
<dbReference type="RefSeq" id="XP_046043958.1">
    <property type="nucleotide sequence ID" value="XM_046196219.1"/>
</dbReference>
<keyword evidence="1" id="KW-1133">Transmembrane helix</keyword>
<evidence type="ECO:0000313" key="3">
    <source>
        <dbReference type="Proteomes" id="UP000720189"/>
    </source>
</evidence>
<comment type="caution">
    <text evidence="2">The sequence shown here is derived from an EMBL/GenBank/DDBJ whole genome shotgun (WGS) entry which is preliminary data.</text>
</comment>
<dbReference type="EMBL" id="JAGMUX010000019">
    <property type="protein sequence ID" value="KAH7232298.1"/>
    <property type="molecule type" value="Genomic_DNA"/>
</dbReference>
<keyword evidence="1" id="KW-0472">Membrane</keyword>
<name>A0A9P9G4Y6_FUSRE</name>
<feature type="transmembrane region" description="Helical" evidence="1">
    <location>
        <begin position="72"/>
        <end position="92"/>
    </location>
</feature>
<organism evidence="2 3">
    <name type="scientific">Fusarium redolens</name>
    <dbReference type="NCBI Taxonomy" id="48865"/>
    <lineage>
        <taxon>Eukaryota</taxon>
        <taxon>Fungi</taxon>
        <taxon>Dikarya</taxon>
        <taxon>Ascomycota</taxon>
        <taxon>Pezizomycotina</taxon>
        <taxon>Sordariomycetes</taxon>
        <taxon>Hypocreomycetidae</taxon>
        <taxon>Hypocreales</taxon>
        <taxon>Nectriaceae</taxon>
        <taxon>Fusarium</taxon>
        <taxon>Fusarium redolens species complex</taxon>
    </lineage>
</organism>
<dbReference type="OrthoDB" id="5060952at2759"/>